<reference evidence="2 3" key="1">
    <citation type="submission" date="2018-10" db="EMBL/GenBank/DDBJ databases">
        <authorList>
            <person name="Li J."/>
        </authorList>
    </citation>
    <scope>NUCLEOTIDE SEQUENCE [LARGE SCALE GENOMIC DNA]</scope>
    <source>
        <strain evidence="2 3">JCM 11654</strain>
    </source>
</reference>
<accession>A0A3L7ATR0</accession>
<name>A0A3L7ATR0_9MICO</name>
<gene>
    <name evidence="2" type="ORF">D9V34_06275</name>
</gene>
<sequence length="323" mass="34547">MKRYWTTSIVGGAAIAALICSMSTAPAFAEDSGETTNAIDAIREIAPEVLESTAELRNSSEDENVAATAGLQHSTTVDLPGPGQNVISFKDGSDSMFEVEIPTSEKTTLEKFGDQPGYNNNDGSTTVPVIKSDGSVQITTVLSDASAPSKFEYKFELPVGARLVLNELDGSVTIEGADGDFLGGILPPWAKDANGTNVETSYKVSGDTLTQLVILDGSETFPVVADPWLGISLIERVVKTKDPKGFRYMVYPTPWGRAGAGAAARWAAWGEAAEKGVPRTATLQNQFLCHYDVRPVTSLKSSWNLEAYTRDKGYAGFVRNSCN</sequence>
<comment type="caution">
    <text evidence="2">The sequence shown here is derived from an EMBL/GenBank/DDBJ whole genome shotgun (WGS) entry which is preliminary data.</text>
</comment>
<dbReference type="OrthoDB" id="4412570at2"/>
<organism evidence="2 3">
    <name type="scientific">Mycetocola lacteus</name>
    <dbReference type="NCBI Taxonomy" id="76637"/>
    <lineage>
        <taxon>Bacteria</taxon>
        <taxon>Bacillati</taxon>
        <taxon>Actinomycetota</taxon>
        <taxon>Actinomycetes</taxon>
        <taxon>Micrococcales</taxon>
        <taxon>Microbacteriaceae</taxon>
        <taxon>Mycetocola</taxon>
    </lineage>
</organism>
<dbReference type="InterPro" id="IPR019719">
    <property type="entry name" value="DUF2599"/>
</dbReference>
<protein>
    <submittedName>
        <fullName evidence="2">DUF2599 domain-containing protein</fullName>
    </submittedName>
</protein>
<keyword evidence="1" id="KW-0732">Signal</keyword>
<dbReference type="Pfam" id="PF10783">
    <property type="entry name" value="DUF2599"/>
    <property type="match status" value="1"/>
</dbReference>
<evidence type="ECO:0000313" key="2">
    <source>
        <dbReference type="EMBL" id="RLP82858.1"/>
    </source>
</evidence>
<keyword evidence="3" id="KW-1185">Reference proteome</keyword>
<evidence type="ECO:0000256" key="1">
    <source>
        <dbReference type="SAM" id="SignalP"/>
    </source>
</evidence>
<dbReference type="Proteomes" id="UP000269438">
    <property type="component" value="Unassembled WGS sequence"/>
</dbReference>
<feature type="signal peptide" evidence="1">
    <location>
        <begin position="1"/>
        <end position="29"/>
    </location>
</feature>
<feature type="chain" id="PRO_5017969550" evidence="1">
    <location>
        <begin position="30"/>
        <end position="323"/>
    </location>
</feature>
<evidence type="ECO:0000313" key="3">
    <source>
        <dbReference type="Proteomes" id="UP000269438"/>
    </source>
</evidence>
<dbReference type="EMBL" id="RCUY01000005">
    <property type="protein sequence ID" value="RLP82858.1"/>
    <property type="molecule type" value="Genomic_DNA"/>
</dbReference>
<proteinExistence type="predicted"/>
<dbReference type="AlphaFoldDB" id="A0A3L7ATR0"/>